<dbReference type="PROSITE" id="PS50255">
    <property type="entry name" value="CYTOCHROME_B5_2"/>
    <property type="match status" value="1"/>
</dbReference>
<dbReference type="Gene3D" id="3.10.120.10">
    <property type="entry name" value="Cytochrome b5-like heme/steroid binding domain"/>
    <property type="match status" value="1"/>
</dbReference>
<feature type="non-terminal residue" evidence="6">
    <location>
        <position position="1"/>
    </location>
</feature>
<dbReference type="EMBL" id="GEDC01002594">
    <property type="protein sequence ID" value="JAS34704.1"/>
    <property type="molecule type" value="Transcribed_RNA"/>
</dbReference>
<evidence type="ECO:0000256" key="2">
    <source>
        <dbReference type="ARBA" id="ARBA00022723"/>
    </source>
</evidence>
<feature type="domain" description="Cytochrome b5 heme-binding" evidence="5">
    <location>
        <begin position="19"/>
        <end position="95"/>
    </location>
</feature>
<keyword evidence="1" id="KW-0349">Heme</keyword>
<dbReference type="AlphaFoldDB" id="A0A1B6EA22"/>
<dbReference type="InterPro" id="IPR050668">
    <property type="entry name" value="Cytochrome_b5"/>
</dbReference>
<evidence type="ECO:0000259" key="5">
    <source>
        <dbReference type="PROSITE" id="PS50255"/>
    </source>
</evidence>
<evidence type="ECO:0000256" key="3">
    <source>
        <dbReference type="ARBA" id="ARBA00023004"/>
    </source>
</evidence>
<dbReference type="GO" id="GO:0020037">
    <property type="term" value="F:heme binding"/>
    <property type="evidence" value="ECO:0007669"/>
    <property type="project" value="TreeGrafter"/>
</dbReference>
<dbReference type="PANTHER" id="PTHR19359">
    <property type="entry name" value="CYTOCHROME B5"/>
    <property type="match status" value="1"/>
</dbReference>
<name>A0A1B6EA22_9HEMI</name>
<dbReference type="SMART" id="SM01117">
    <property type="entry name" value="Cyt-b5"/>
    <property type="match status" value="1"/>
</dbReference>
<keyword evidence="2" id="KW-0479">Metal-binding</keyword>
<dbReference type="SUPFAM" id="SSF55856">
    <property type="entry name" value="Cytochrome b5-like heme/steroid binding domain"/>
    <property type="match status" value="1"/>
</dbReference>
<comment type="similarity">
    <text evidence="4">Belongs to the cytochrome b5 family.</text>
</comment>
<dbReference type="GO" id="GO:0046872">
    <property type="term" value="F:metal ion binding"/>
    <property type="evidence" value="ECO:0007669"/>
    <property type="project" value="UniProtKB-KW"/>
</dbReference>
<evidence type="ECO:0000256" key="1">
    <source>
        <dbReference type="ARBA" id="ARBA00022617"/>
    </source>
</evidence>
<dbReference type="Pfam" id="PF00173">
    <property type="entry name" value="Cyt-b5"/>
    <property type="match status" value="1"/>
</dbReference>
<accession>A0A1B6EA22</accession>
<evidence type="ECO:0000313" key="6">
    <source>
        <dbReference type="EMBL" id="JAS34704.1"/>
    </source>
</evidence>
<sequence length="104" mass="11764">LTLPQALLRSHSSILDRKLPCITLQQVSEHDSLTDCWVVLYDGVYDITHFLMQHPGGEAVLLESAGRDATFVFQSAGHNEQILTFLDPHLKGFLPDEEQMFKNK</sequence>
<keyword evidence="3" id="KW-0408">Iron</keyword>
<gene>
    <name evidence="6" type="ORF">g.40527</name>
</gene>
<dbReference type="PRINTS" id="PR00363">
    <property type="entry name" value="CYTOCHROMEB5"/>
</dbReference>
<evidence type="ECO:0000256" key="4">
    <source>
        <dbReference type="ARBA" id="ARBA00038168"/>
    </source>
</evidence>
<reference evidence="6" key="1">
    <citation type="submission" date="2015-12" db="EMBL/GenBank/DDBJ databases">
        <title>De novo transcriptome assembly of four potential Pierce s Disease insect vectors from Arizona vineyards.</title>
        <authorList>
            <person name="Tassone E.E."/>
        </authorList>
    </citation>
    <scope>NUCLEOTIDE SEQUENCE</scope>
</reference>
<dbReference type="PANTHER" id="PTHR19359:SF41">
    <property type="entry name" value="GEO08203P1"/>
    <property type="match status" value="1"/>
</dbReference>
<dbReference type="InterPro" id="IPR036400">
    <property type="entry name" value="Cyt_B5-like_heme/steroid_sf"/>
</dbReference>
<protein>
    <recommendedName>
        <fullName evidence="5">Cytochrome b5 heme-binding domain-containing protein</fullName>
    </recommendedName>
</protein>
<organism evidence="6">
    <name type="scientific">Clastoptera arizonana</name>
    <name type="common">Arizona spittle bug</name>
    <dbReference type="NCBI Taxonomy" id="38151"/>
    <lineage>
        <taxon>Eukaryota</taxon>
        <taxon>Metazoa</taxon>
        <taxon>Ecdysozoa</taxon>
        <taxon>Arthropoda</taxon>
        <taxon>Hexapoda</taxon>
        <taxon>Insecta</taxon>
        <taxon>Pterygota</taxon>
        <taxon>Neoptera</taxon>
        <taxon>Paraneoptera</taxon>
        <taxon>Hemiptera</taxon>
        <taxon>Auchenorrhyncha</taxon>
        <taxon>Cercopoidea</taxon>
        <taxon>Clastopteridae</taxon>
        <taxon>Clastoptera</taxon>
    </lineage>
</organism>
<dbReference type="GO" id="GO:0016020">
    <property type="term" value="C:membrane"/>
    <property type="evidence" value="ECO:0007669"/>
    <property type="project" value="TreeGrafter"/>
</dbReference>
<proteinExistence type="inferred from homology"/>
<dbReference type="InterPro" id="IPR001199">
    <property type="entry name" value="Cyt_B5-like_heme/steroid-bd"/>
</dbReference>